<dbReference type="AlphaFoldDB" id="A0A6L2KU36"/>
<sequence length="116" mass="13170">MAPLTFADTHNMVAYLSKSDASTGFDQIMDFLNAHTIQYALVVVVSEAIFRRDLHLDGADGVECLPNEAIFEELACMGYEKPPLKLTFYKAFFFAQWKFLIHTLVQCLSAKRTAWN</sequence>
<comment type="caution">
    <text evidence="1">The sequence shown here is derived from an EMBL/GenBank/DDBJ whole genome shotgun (WGS) entry which is preliminary data.</text>
</comment>
<gene>
    <name evidence="1" type="ORF">Tci_023372</name>
</gene>
<dbReference type="EMBL" id="BKCJ010002860">
    <property type="protein sequence ID" value="GEU51394.1"/>
    <property type="molecule type" value="Genomic_DNA"/>
</dbReference>
<protein>
    <submittedName>
        <fullName evidence="1">Uncharacterized protein</fullName>
    </submittedName>
</protein>
<evidence type="ECO:0000313" key="1">
    <source>
        <dbReference type="EMBL" id="GEU51394.1"/>
    </source>
</evidence>
<name>A0A6L2KU36_TANCI</name>
<accession>A0A6L2KU36</accession>
<proteinExistence type="predicted"/>
<reference evidence="1" key="1">
    <citation type="journal article" date="2019" name="Sci. Rep.">
        <title>Draft genome of Tanacetum cinerariifolium, the natural source of mosquito coil.</title>
        <authorList>
            <person name="Yamashiro T."/>
            <person name="Shiraishi A."/>
            <person name="Satake H."/>
            <person name="Nakayama K."/>
        </authorList>
    </citation>
    <scope>NUCLEOTIDE SEQUENCE</scope>
</reference>
<organism evidence="1">
    <name type="scientific">Tanacetum cinerariifolium</name>
    <name type="common">Dalmatian daisy</name>
    <name type="synonym">Chrysanthemum cinerariifolium</name>
    <dbReference type="NCBI Taxonomy" id="118510"/>
    <lineage>
        <taxon>Eukaryota</taxon>
        <taxon>Viridiplantae</taxon>
        <taxon>Streptophyta</taxon>
        <taxon>Embryophyta</taxon>
        <taxon>Tracheophyta</taxon>
        <taxon>Spermatophyta</taxon>
        <taxon>Magnoliopsida</taxon>
        <taxon>eudicotyledons</taxon>
        <taxon>Gunneridae</taxon>
        <taxon>Pentapetalae</taxon>
        <taxon>asterids</taxon>
        <taxon>campanulids</taxon>
        <taxon>Asterales</taxon>
        <taxon>Asteraceae</taxon>
        <taxon>Asteroideae</taxon>
        <taxon>Anthemideae</taxon>
        <taxon>Anthemidinae</taxon>
        <taxon>Tanacetum</taxon>
    </lineage>
</organism>